<dbReference type="Proteomes" id="UP000230002">
    <property type="component" value="Unassembled WGS sequence"/>
</dbReference>
<feature type="compositionally biased region" description="Polar residues" evidence="1">
    <location>
        <begin position="1"/>
        <end position="15"/>
    </location>
</feature>
<organism evidence="2 3">
    <name type="scientific">Ganoderma sinense ZZ0214-1</name>
    <dbReference type="NCBI Taxonomy" id="1077348"/>
    <lineage>
        <taxon>Eukaryota</taxon>
        <taxon>Fungi</taxon>
        <taxon>Dikarya</taxon>
        <taxon>Basidiomycota</taxon>
        <taxon>Agaricomycotina</taxon>
        <taxon>Agaricomycetes</taxon>
        <taxon>Polyporales</taxon>
        <taxon>Polyporaceae</taxon>
        <taxon>Ganoderma</taxon>
    </lineage>
</organism>
<reference evidence="2 3" key="1">
    <citation type="journal article" date="2015" name="Sci. Rep.">
        <title>Chromosome-level genome map provides insights into diverse defense mechanisms in the medicinal fungus Ganoderma sinense.</title>
        <authorList>
            <person name="Zhu Y."/>
            <person name="Xu J."/>
            <person name="Sun C."/>
            <person name="Zhou S."/>
            <person name="Xu H."/>
            <person name="Nelson D.R."/>
            <person name="Qian J."/>
            <person name="Song J."/>
            <person name="Luo H."/>
            <person name="Xiang L."/>
            <person name="Li Y."/>
            <person name="Xu Z."/>
            <person name="Ji A."/>
            <person name="Wang L."/>
            <person name="Lu S."/>
            <person name="Hayward A."/>
            <person name="Sun W."/>
            <person name="Li X."/>
            <person name="Schwartz D.C."/>
            <person name="Wang Y."/>
            <person name="Chen S."/>
        </authorList>
    </citation>
    <scope>NUCLEOTIDE SEQUENCE [LARGE SCALE GENOMIC DNA]</scope>
    <source>
        <strain evidence="2 3">ZZ0214-1</strain>
    </source>
</reference>
<comment type="caution">
    <text evidence="2">The sequence shown here is derived from an EMBL/GenBank/DDBJ whole genome shotgun (WGS) entry which is preliminary data.</text>
</comment>
<evidence type="ECO:0000256" key="1">
    <source>
        <dbReference type="SAM" id="MobiDB-lite"/>
    </source>
</evidence>
<accession>A0A2G8S4S6</accession>
<sequence>MDSIIKSPSTFSTKSPHVGCEPQFPPAADDTAVSPTVSFQVIGVSGEPADLQALSGRLHALRAILGHLDASLTSLNESHRFVNTQVRDLEEYISGLAITANCNPPGKEPNIGIMSPAEITLKTSPRQDRSSLWKKICNTFVRSVL</sequence>
<feature type="region of interest" description="Disordered" evidence="1">
    <location>
        <begin position="1"/>
        <end position="24"/>
    </location>
</feature>
<keyword evidence="3" id="KW-1185">Reference proteome</keyword>
<dbReference type="EMBL" id="AYKW01000023">
    <property type="protein sequence ID" value="PIL28745.1"/>
    <property type="molecule type" value="Genomic_DNA"/>
</dbReference>
<protein>
    <submittedName>
        <fullName evidence="2">Uncharacterized protein</fullName>
    </submittedName>
</protein>
<proteinExistence type="predicted"/>
<name>A0A2G8S4S6_9APHY</name>
<dbReference type="AlphaFoldDB" id="A0A2G8S4S6"/>
<evidence type="ECO:0000313" key="3">
    <source>
        <dbReference type="Proteomes" id="UP000230002"/>
    </source>
</evidence>
<evidence type="ECO:0000313" key="2">
    <source>
        <dbReference type="EMBL" id="PIL28745.1"/>
    </source>
</evidence>
<gene>
    <name evidence="2" type="ORF">GSI_08789</name>
</gene>